<comment type="caution">
    <text evidence="1">The sequence shown here is derived from an EMBL/GenBank/DDBJ whole genome shotgun (WGS) entry which is preliminary data.</text>
</comment>
<keyword evidence="2" id="KW-1185">Reference proteome</keyword>
<dbReference type="Proteomes" id="UP000831701">
    <property type="component" value="Chromosome 23"/>
</dbReference>
<dbReference type="EMBL" id="CM041553">
    <property type="protein sequence ID" value="KAI3352673.1"/>
    <property type="molecule type" value="Genomic_DNA"/>
</dbReference>
<name>A0ACB8VDQ4_9TELE</name>
<gene>
    <name evidence="1" type="ORF">L3Q82_020133</name>
</gene>
<evidence type="ECO:0000313" key="2">
    <source>
        <dbReference type="Proteomes" id="UP000831701"/>
    </source>
</evidence>
<sequence>MKTLRLTELIRHAKHAERQIAAEKTKKSNGREKQAHVILLILVQTFAENMAGNKQRPARNWRGPGFNRRGRNHGRRGRGRQSQGHSWVGKDECYLCRKKGHWAADCPEREDDSGAWDARHPSETWLNMAHAIMPEYAQFVSPEQLHCTAYVSQGPDPECDNEFSAEVKDSLHCSVCFGLKAGVLSQ</sequence>
<accession>A0ACB8VDQ4</accession>
<organism evidence="1 2">
    <name type="scientific">Scortum barcoo</name>
    <name type="common">barcoo grunter</name>
    <dbReference type="NCBI Taxonomy" id="214431"/>
    <lineage>
        <taxon>Eukaryota</taxon>
        <taxon>Metazoa</taxon>
        <taxon>Chordata</taxon>
        <taxon>Craniata</taxon>
        <taxon>Vertebrata</taxon>
        <taxon>Euteleostomi</taxon>
        <taxon>Actinopterygii</taxon>
        <taxon>Neopterygii</taxon>
        <taxon>Teleostei</taxon>
        <taxon>Neoteleostei</taxon>
        <taxon>Acanthomorphata</taxon>
        <taxon>Eupercaria</taxon>
        <taxon>Centrarchiformes</taxon>
        <taxon>Terapontoidei</taxon>
        <taxon>Terapontidae</taxon>
        <taxon>Scortum</taxon>
    </lineage>
</organism>
<reference evidence="1" key="1">
    <citation type="submission" date="2022-04" db="EMBL/GenBank/DDBJ databases">
        <title>Jade perch genome.</title>
        <authorList>
            <person name="Chao B."/>
        </authorList>
    </citation>
    <scope>NUCLEOTIDE SEQUENCE</scope>
    <source>
        <strain evidence="1">CB-2022</strain>
    </source>
</reference>
<evidence type="ECO:0000313" key="1">
    <source>
        <dbReference type="EMBL" id="KAI3352673.1"/>
    </source>
</evidence>
<proteinExistence type="predicted"/>
<protein>
    <submittedName>
        <fullName evidence="1">Uncharacterized protein</fullName>
    </submittedName>
</protein>